<organism evidence="3 4">
    <name type="scientific">Rhodovastum atsumiense</name>
    <dbReference type="NCBI Taxonomy" id="504468"/>
    <lineage>
        <taxon>Bacteria</taxon>
        <taxon>Pseudomonadati</taxon>
        <taxon>Pseudomonadota</taxon>
        <taxon>Alphaproteobacteria</taxon>
        <taxon>Acetobacterales</taxon>
        <taxon>Acetobacteraceae</taxon>
        <taxon>Rhodovastum</taxon>
    </lineage>
</organism>
<dbReference type="SUPFAM" id="SSF51905">
    <property type="entry name" value="FAD/NAD(P)-binding domain"/>
    <property type="match status" value="1"/>
</dbReference>
<evidence type="ECO:0000313" key="4">
    <source>
        <dbReference type="Proteomes" id="UP000325255"/>
    </source>
</evidence>
<proteinExistence type="predicted"/>
<dbReference type="Proteomes" id="UP000325255">
    <property type="component" value="Unassembled WGS sequence"/>
</dbReference>
<reference evidence="3 4" key="1">
    <citation type="submission" date="2019-09" db="EMBL/GenBank/DDBJ databases">
        <title>Genome sequence of Rhodovastum atsumiense, a diverse member of the Acetobacteraceae family of non-sulfur purple photosynthetic bacteria.</title>
        <authorList>
            <person name="Meyer T."/>
            <person name="Kyndt J."/>
        </authorList>
    </citation>
    <scope>NUCLEOTIDE SEQUENCE [LARGE SCALE GENOMIC DNA]</scope>
    <source>
        <strain evidence="3 4">DSM 21279</strain>
    </source>
</reference>
<dbReference type="OrthoDB" id="7421214at2"/>
<keyword evidence="1" id="KW-0560">Oxidoreductase</keyword>
<evidence type="ECO:0000259" key="2">
    <source>
        <dbReference type="Pfam" id="PF01266"/>
    </source>
</evidence>
<dbReference type="PANTHER" id="PTHR13847">
    <property type="entry name" value="SARCOSINE DEHYDROGENASE-RELATED"/>
    <property type="match status" value="1"/>
</dbReference>
<dbReference type="GO" id="GO:0005737">
    <property type="term" value="C:cytoplasm"/>
    <property type="evidence" value="ECO:0007669"/>
    <property type="project" value="TreeGrafter"/>
</dbReference>
<keyword evidence="4" id="KW-1185">Reference proteome</keyword>
<evidence type="ECO:0000313" key="3">
    <source>
        <dbReference type="EMBL" id="KAA5614251.1"/>
    </source>
</evidence>
<dbReference type="InterPro" id="IPR036188">
    <property type="entry name" value="FAD/NAD-bd_sf"/>
</dbReference>
<dbReference type="RefSeq" id="WP_150038676.1">
    <property type="nucleotide sequence ID" value="NZ_OW485601.1"/>
</dbReference>
<dbReference type="Gene3D" id="3.50.50.60">
    <property type="entry name" value="FAD/NAD(P)-binding domain"/>
    <property type="match status" value="1"/>
</dbReference>
<dbReference type="EMBL" id="VWPK01000002">
    <property type="protein sequence ID" value="KAA5614251.1"/>
    <property type="molecule type" value="Genomic_DNA"/>
</dbReference>
<dbReference type="Pfam" id="PF01266">
    <property type="entry name" value="DAO"/>
    <property type="match status" value="1"/>
</dbReference>
<dbReference type="InterPro" id="IPR006076">
    <property type="entry name" value="FAD-dep_OxRdtase"/>
</dbReference>
<dbReference type="Gene3D" id="3.30.9.10">
    <property type="entry name" value="D-Amino Acid Oxidase, subunit A, domain 2"/>
    <property type="match status" value="1"/>
</dbReference>
<evidence type="ECO:0000256" key="1">
    <source>
        <dbReference type="ARBA" id="ARBA00023002"/>
    </source>
</evidence>
<name>A0A5M6J159_9PROT</name>
<dbReference type="GO" id="GO:0016491">
    <property type="term" value="F:oxidoreductase activity"/>
    <property type="evidence" value="ECO:0007669"/>
    <property type="project" value="UniProtKB-KW"/>
</dbReference>
<protein>
    <submittedName>
        <fullName evidence="3">FAD-binding oxidoreductase</fullName>
    </submittedName>
</protein>
<dbReference type="PANTHER" id="PTHR13847:SF287">
    <property type="entry name" value="FAD-DEPENDENT OXIDOREDUCTASE DOMAIN-CONTAINING PROTEIN 1"/>
    <property type="match status" value="1"/>
</dbReference>
<gene>
    <name evidence="3" type="ORF">F1189_01240</name>
</gene>
<sequence length="373" mass="40669">MDTHTTDVIVIGAGIAGATAAAQIAADRKVALIEAEEQAGYHTTGRSAAMWILNYGPADVRVLTGLSRPFFETPPQGFTDVPLMSPRPFCFLAPPDQLDHLHRLMAEGIGLREAPIAELRARIPALRPDYAVAAAVEDDAFDMDVAALHQGFLRLLRRRDGVLALRSRSGRIERRGGLWEVEVTGGAVFRAPVVVNAAGAWGDEVAAQAGVAPLGLQPKRRTGIIIDPAPWDVSTWPLFNDVDHTWYCRPEARTRLMVTPCDETDMPPHDVQPDELDIAIGIDRMQQALAIEVRRVERAWSGLRTFTPDRSFAVGWDGTAEGFFWSVGQGGYGIQTSPAAGRLVADLVCNRDPGEAGRILSRVDPRRFARIKG</sequence>
<feature type="domain" description="FAD dependent oxidoreductase" evidence="2">
    <location>
        <begin position="7"/>
        <end position="347"/>
    </location>
</feature>
<accession>A0A5M6J159</accession>
<dbReference type="AlphaFoldDB" id="A0A5M6J159"/>
<comment type="caution">
    <text evidence="3">The sequence shown here is derived from an EMBL/GenBank/DDBJ whole genome shotgun (WGS) entry which is preliminary data.</text>
</comment>